<dbReference type="RefSeq" id="XP_028038391.1">
    <property type="nucleotide sequence ID" value="XM_028182590.1"/>
</dbReference>
<feature type="transmembrane region" description="Helical" evidence="12">
    <location>
        <begin position="47"/>
        <end position="65"/>
    </location>
</feature>
<evidence type="ECO:0000313" key="15">
    <source>
        <dbReference type="RefSeq" id="XP_028038391.1"/>
    </source>
</evidence>
<keyword evidence="9" id="KW-0408">Iron</keyword>
<dbReference type="GO" id="GO:0140575">
    <property type="term" value="F:transmembrane monodehydroascorbate reductase activity"/>
    <property type="evidence" value="ECO:0007669"/>
    <property type="project" value="InterPro"/>
</dbReference>
<evidence type="ECO:0000256" key="4">
    <source>
        <dbReference type="ARBA" id="ARBA00022617"/>
    </source>
</evidence>
<comment type="cofactor">
    <cofactor evidence="1">
        <name>heme b</name>
        <dbReference type="ChEBI" id="CHEBI:60344"/>
    </cofactor>
</comment>
<comment type="subcellular location">
    <subcellularLocation>
        <location evidence="2">Membrane</location>
        <topology evidence="2">Multi-pass membrane protein</topology>
    </subcellularLocation>
</comment>
<evidence type="ECO:0000256" key="11">
    <source>
        <dbReference type="ARBA" id="ARBA00024225"/>
    </source>
</evidence>
<evidence type="ECO:0000256" key="3">
    <source>
        <dbReference type="ARBA" id="ARBA00022448"/>
    </source>
</evidence>
<keyword evidence="3" id="KW-0813">Transport</keyword>
<evidence type="ECO:0000256" key="12">
    <source>
        <dbReference type="SAM" id="Phobius"/>
    </source>
</evidence>
<evidence type="ECO:0000256" key="8">
    <source>
        <dbReference type="ARBA" id="ARBA00022989"/>
    </source>
</evidence>
<keyword evidence="7" id="KW-0249">Electron transport</keyword>
<evidence type="ECO:0000256" key="7">
    <source>
        <dbReference type="ARBA" id="ARBA00022982"/>
    </source>
</evidence>
<sequence length="250" mass="27643">MPPNIIDPPIQADPEFAAAKPAISHAIPDNVVEENDNLKIFQSSLSLIAHILIGVVTGISILFSLRNGLPIGATPLHIILCVIGYQLLMAQAIIILSSESGWSSRLKLVHKRRIHWIVQIVGSVLAIVGSFIKILDKNIHWNTYHGQFALVAMVFTAVSLVNGLTSLYAYELRKFLPSNLSKLSHICFGTVAFAASSISLCYGFDKSFFINWATLEFTYTIIAFTAAFTFIIIINPFITFYRKSRSIITS</sequence>
<organism evidence="14 15">
    <name type="scientific">Bombyx mandarina</name>
    <name type="common">Wild silk moth</name>
    <name type="synonym">Wild silkworm</name>
    <dbReference type="NCBI Taxonomy" id="7092"/>
    <lineage>
        <taxon>Eukaryota</taxon>
        <taxon>Metazoa</taxon>
        <taxon>Ecdysozoa</taxon>
        <taxon>Arthropoda</taxon>
        <taxon>Hexapoda</taxon>
        <taxon>Insecta</taxon>
        <taxon>Pterygota</taxon>
        <taxon>Neoptera</taxon>
        <taxon>Endopterygota</taxon>
        <taxon>Lepidoptera</taxon>
        <taxon>Glossata</taxon>
        <taxon>Ditrysia</taxon>
        <taxon>Bombycoidea</taxon>
        <taxon>Bombycidae</taxon>
        <taxon>Bombycinae</taxon>
        <taxon>Bombyx</taxon>
    </lineage>
</organism>
<dbReference type="PANTHER" id="PTHR15422">
    <property type="entry name" value="OS05G0565100 PROTEIN"/>
    <property type="match status" value="1"/>
</dbReference>
<dbReference type="GO" id="GO:0046872">
    <property type="term" value="F:metal ion binding"/>
    <property type="evidence" value="ECO:0007669"/>
    <property type="project" value="UniProtKB-KW"/>
</dbReference>
<dbReference type="Proteomes" id="UP000504629">
    <property type="component" value="Unplaced"/>
</dbReference>
<keyword evidence="6" id="KW-0479">Metal-binding</keyword>
<feature type="transmembrane region" description="Helical" evidence="12">
    <location>
        <begin position="217"/>
        <end position="241"/>
    </location>
</feature>
<keyword evidence="10 12" id="KW-0472">Membrane</keyword>
<dbReference type="SMART" id="SM00665">
    <property type="entry name" value="B561"/>
    <property type="match status" value="1"/>
</dbReference>
<keyword evidence="4" id="KW-0349">Heme</keyword>
<dbReference type="GO" id="GO:0016020">
    <property type="term" value="C:membrane"/>
    <property type="evidence" value="ECO:0007669"/>
    <property type="project" value="UniProtKB-SubCell"/>
</dbReference>
<feature type="transmembrane region" description="Helical" evidence="12">
    <location>
        <begin position="77"/>
        <end position="96"/>
    </location>
</feature>
<evidence type="ECO:0000259" key="13">
    <source>
        <dbReference type="PROSITE" id="PS50939"/>
    </source>
</evidence>
<proteinExistence type="predicted"/>
<name>A0A6J2K7X1_BOMMA</name>
<dbReference type="OrthoDB" id="432881at2759"/>
<feature type="transmembrane region" description="Helical" evidence="12">
    <location>
        <begin position="116"/>
        <end position="135"/>
    </location>
</feature>
<evidence type="ECO:0000256" key="10">
    <source>
        <dbReference type="ARBA" id="ARBA00023136"/>
    </source>
</evidence>
<keyword evidence="8 12" id="KW-1133">Transmembrane helix</keyword>
<evidence type="ECO:0000256" key="1">
    <source>
        <dbReference type="ARBA" id="ARBA00001970"/>
    </source>
</evidence>
<dbReference type="InterPro" id="IPR006593">
    <property type="entry name" value="Cyt_b561/ferric_Rdtase_TM"/>
</dbReference>
<evidence type="ECO:0000256" key="9">
    <source>
        <dbReference type="ARBA" id="ARBA00023004"/>
    </source>
</evidence>
<dbReference type="Gene3D" id="1.20.120.1770">
    <property type="match status" value="1"/>
</dbReference>
<keyword evidence="14" id="KW-1185">Reference proteome</keyword>
<accession>A0A6J2K7X1</accession>
<dbReference type="PROSITE" id="PS50939">
    <property type="entry name" value="CYTOCHROME_B561"/>
    <property type="match status" value="1"/>
</dbReference>
<reference evidence="15" key="1">
    <citation type="submission" date="2025-08" db="UniProtKB">
        <authorList>
            <consortium name="RefSeq"/>
        </authorList>
    </citation>
    <scope>IDENTIFICATION</scope>
    <source>
        <tissue evidence="15">Silk gland</tissue>
    </source>
</reference>
<feature type="domain" description="Cytochrome b561" evidence="13">
    <location>
        <begin position="44"/>
        <end position="241"/>
    </location>
</feature>
<keyword evidence="5 12" id="KW-0812">Transmembrane</keyword>
<evidence type="ECO:0000256" key="2">
    <source>
        <dbReference type="ARBA" id="ARBA00004141"/>
    </source>
</evidence>
<dbReference type="GeneID" id="114249110"/>
<dbReference type="GO" id="GO:0140571">
    <property type="term" value="F:transmembrane ascorbate ferrireductase activity"/>
    <property type="evidence" value="ECO:0007669"/>
    <property type="project" value="UniProtKB-EC"/>
</dbReference>
<evidence type="ECO:0000256" key="5">
    <source>
        <dbReference type="ARBA" id="ARBA00022692"/>
    </source>
</evidence>
<feature type="transmembrane region" description="Helical" evidence="12">
    <location>
        <begin position="182"/>
        <end position="205"/>
    </location>
</feature>
<dbReference type="Pfam" id="PF03188">
    <property type="entry name" value="Cytochrom_B561"/>
    <property type="match status" value="1"/>
</dbReference>
<gene>
    <name evidence="15" type="primary">LOC114249110</name>
</gene>
<protein>
    <recommendedName>
        <fullName evidence="11">ascorbate ferrireductase (transmembrane)</fullName>
        <ecNumber evidence="11">7.2.1.3</ecNumber>
    </recommendedName>
</protein>
<evidence type="ECO:0000256" key="6">
    <source>
        <dbReference type="ARBA" id="ARBA00022723"/>
    </source>
</evidence>
<dbReference type="PANTHER" id="PTHR15422:SF43">
    <property type="entry name" value="ASCORBATE FERRIREDUCTASE (TRANSMEMBRANE)"/>
    <property type="match status" value="1"/>
</dbReference>
<dbReference type="EC" id="7.2.1.3" evidence="11"/>
<dbReference type="InterPro" id="IPR045150">
    <property type="entry name" value="CYB561D1/2"/>
</dbReference>
<feature type="transmembrane region" description="Helical" evidence="12">
    <location>
        <begin position="147"/>
        <end position="170"/>
    </location>
</feature>
<dbReference type="KEGG" id="bman:114249110"/>
<evidence type="ECO:0000313" key="14">
    <source>
        <dbReference type="Proteomes" id="UP000504629"/>
    </source>
</evidence>
<dbReference type="AlphaFoldDB" id="A0A6J2K7X1"/>